<name>A0A1C4ZRF5_9ACTN</name>
<evidence type="ECO:0000313" key="2">
    <source>
        <dbReference type="EMBL" id="SCF35555.1"/>
    </source>
</evidence>
<protein>
    <submittedName>
        <fullName evidence="2">Uncharacterized protein</fullName>
    </submittedName>
</protein>
<dbReference type="GeneID" id="301315367"/>
<accession>A0A1C4ZRF5</accession>
<dbReference type="EMBL" id="FMCT01000009">
    <property type="protein sequence ID" value="SCF35555.1"/>
    <property type="molecule type" value="Genomic_DNA"/>
</dbReference>
<dbReference type="RefSeq" id="WP_256095694.1">
    <property type="nucleotide sequence ID" value="NZ_CBDRIN010000016.1"/>
</dbReference>
<proteinExistence type="predicted"/>
<gene>
    <name evidence="2" type="ORF">GA0070563_109169</name>
</gene>
<sequence length="41" mass="4468">MLTRAENNSPAVPPVHTRARNNPKRHGIRFGAAVGGIMILF</sequence>
<reference evidence="3" key="1">
    <citation type="submission" date="2016-06" db="EMBL/GenBank/DDBJ databases">
        <authorList>
            <person name="Varghese N."/>
            <person name="Submissions Spin"/>
        </authorList>
    </citation>
    <scope>NUCLEOTIDE SEQUENCE [LARGE SCALE GENOMIC DNA]</scope>
    <source>
        <strain evidence="3">DSM 43168</strain>
    </source>
</reference>
<feature type="region of interest" description="Disordered" evidence="1">
    <location>
        <begin position="1"/>
        <end position="24"/>
    </location>
</feature>
<dbReference type="Proteomes" id="UP000183585">
    <property type="component" value="Unassembled WGS sequence"/>
</dbReference>
<evidence type="ECO:0000256" key="1">
    <source>
        <dbReference type="SAM" id="MobiDB-lite"/>
    </source>
</evidence>
<keyword evidence="3" id="KW-1185">Reference proteome</keyword>
<dbReference type="AlphaFoldDB" id="A0A1C4ZRF5"/>
<feature type="compositionally biased region" description="Polar residues" evidence="1">
    <location>
        <begin position="1"/>
        <end position="10"/>
    </location>
</feature>
<organism evidence="2 3">
    <name type="scientific">Micromonospora carbonacea</name>
    <dbReference type="NCBI Taxonomy" id="47853"/>
    <lineage>
        <taxon>Bacteria</taxon>
        <taxon>Bacillati</taxon>
        <taxon>Actinomycetota</taxon>
        <taxon>Actinomycetes</taxon>
        <taxon>Micromonosporales</taxon>
        <taxon>Micromonosporaceae</taxon>
        <taxon>Micromonospora</taxon>
    </lineage>
</organism>
<evidence type="ECO:0000313" key="3">
    <source>
        <dbReference type="Proteomes" id="UP000183585"/>
    </source>
</evidence>